<organism evidence="6 7">
    <name type="scientific">Haliea salexigens</name>
    <dbReference type="NCBI Taxonomy" id="287487"/>
    <lineage>
        <taxon>Bacteria</taxon>
        <taxon>Pseudomonadati</taxon>
        <taxon>Pseudomonadota</taxon>
        <taxon>Gammaproteobacteria</taxon>
        <taxon>Cellvibrionales</taxon>
        <taxon>Halieaceae</taxon>
        <taxon>Haliea</taxon>
    </lineage>
</organism>
<feature type="transmembrane region" description="Helical" evidence="5">
    <location>
        <begin position="20"/>
        <end position="37"/>
    </location>
</feature>
<evidence type="ECO:0000256" key="4">
    <source>
        <dbReference type="ARBA" id="ARBA00023136"/>
    </source>
</evidence>
<evidence type="ECO:0000256" key="3">
    <source>
        <dbReference type="ARBA" id="ARBA00022989"/>
    </source>
</evidence>
<evidence type="ECO:0000256" key="5">
    <source>
        <dbReference type="SAM" id="Phobius"/>
    </source>
</evidence>
<comment type="subcellular location">
    <subcellularLocation>
        <location evidence="1">Membrane</location>
        <topology evidence="1">Single-pass membrane protein</topology>
    </subcellularLocation>
</comment>
<dbReference type="STRING" id="1121937.GCA_000423125_03104"/>
<dbReference type="EMBL" id="DMND01000207">
    <property type="protein sequence ID" value="HAN29039.1"/>
    <property type="molecule type" value="Genomic_DNA"/>
</dbReference>
<dbReference type="Proteomes" id="UP000259273">
    <property type="component" value="Unassembled WGS sequence"/>
</dbReference>
<evidence type="ECO:0000256" key="1">
    <source>
        <dbReference type="ARBA" id="ARBA00004167"/>
    </source>
</evidence>
<name>A0A3C1KQP3_9GAMM</name>
<dbReference type="PANTHER" id="PTHR30168:SF0">
    <property type="entry name" value="INNER MEMBRANE PROTEIN"/>
    <property type="match status" value="1"/>
</dbReference>
<gene>
    <name evidence="6" type="ORF">DCP75_15215</name>
</gene>
<accession>A0A3C1KQP3</accession>
<protein>
    <recommendedName>
        <fullName evidence="8">Flagellar biosynthesis protein FlgM</fullName>
    </recommendedName>
</protein>
<comment type="caution">
    <text evidence="6">The sequence shown here is derived from an EMBL/GenBank/DDBJ whole genome shotgun (WGS) entry which is preliminary data.</text>
</comment>
<feature type="transmembrane region" description="Helical" evidence="5">
    <location>
        <begin position="44"/>
        <end position="64"/>
    </location>
</feature>
<evidence type="ECO:0008006" key="8">
    <source>
        <dbReference type="Google" id="ProtNLM"/>
    </source>
</evidence>
<keyword evidence="3 5" id="KW-1133">Transmembrane helix</keyword>
<proteinExistence type="predicted"/>
<feature type="non-terminal residue" evidence="6">
    <location>
        <position position="1"/>
    </location>
</feature>
<dbReference type="InterPro" id="IPR007343">
    <property type="entry name" value="Uncharacterised_pept_Zn_put"/>
</dbReference>
<evidence type="ECO:0000256" key="2">
    <source>
        <dbReference type="ARBA" id="ARBA00022692"/>
    </source>
</evidence>
<reference evidence="6 7" key="1">
    <citation type="journal article" date="2018" name="Nat. Biotechnol.">
        <title>A standardized bacterial taxonomy based on genome phylogeny substantially revises the tree of life.</title>
        <authorList>
            <person name="Parks D.H."/>
            <person name="Chuvochina M."/>
            <person name="Waite D.W."/>
            <person name="Rinke C."/>
            <person name="Skarshewski A."/>
            <person name="Chaumeil P.A."/>
            <person name="Hugenholtz P."/>
        </authorList>
    </citation>
    <scope>NUCLEOTIDE SEQUENCE [LARGE SCALE GENOMIC DNA]</scope>
    <source>
        <strain evidence="6">UBA9158</strain>
    </source>
</reference>
<keyword evidence="2 5" id="KW-0812">Transmembrane</keyword>
<evidence type="ECO:0000313" key="7">
    <source>
        <dbReference type="Proteomes" id="UP000259273"/>
    </source>
</evidence>
<evidence type="ECO:0000313" key="6">
    <source>
        <dbReference type="EMBL" id="HAN29039.1"/>
    </source>
</evidence>
<dbReference type="GO" id="GO:0016020">
    <property type="term" value="C:membrane"/>
    <property type="evidence" value="ECO:0007669"/>
    <property type="project" value="UniProtKB-SubCell"/>
</dbReference>
<keyword evidence="4 5" id="KW-0472">Membrane</keyword>
<dbReference type="Pfam" id="PF04228">
    <property type="entry name" value="Zn_peptidase"/>
    <property type="match status" value="1"/>
</dbReference>
<dbReference type="PANTHER" id="PTHR30168">
    <property type="entry name" value="PUTATIVE MEMBRANE PROTEIN YPFJ"/>
    <property type="match status" value="1"/>
</dbReference>
<sequence>WRGRRQSSNVEDRRGQPVRAGGVPGLMLVVRLLPWLLRSRAGRVLLGLGVAAFVGARMLGIDILQVSPGSGNASATAPFAPQEQELAEFVAVVLADTEATWQSIFTAMGGVYEEPVLVLFSQRVASACGSASSAMGPFYCPADRKVYLDLSFFRDLDRQLGAPGDFAQAYVIAHEVGHHVQTLLGISQQVRASGQGTSRAAVNALSVRQELQADCFAGVWGYAAQQFRQMLEPGDLEEALRAASAIGDDRLQQRGGGDIVPDSFTHGTSAQRVEWFRRGFASGDMSKCDTFAADV</sequence>
<dbReference type="AlphaFoldDB" id="A0A3C1KQP3"/>